<dbReference type="RefSeq" id="XP_027575191.2">
    <property type="nucleotide sequence ID" value="XM_027719390.2"/>
</dbReference>
<evidence type="ECO:0000256" key="1">
    <source>
        <dbReference type="SAM" id="MobiDB-lite"/>
    </source>
</evidence>
<evidence type="ECO:0000313" key="4">
    <source>
        <dbReference type="RefSeq" id="XP_027575191.2"/>
    </source>
</evidence>
<evidence type="ECO:0000256" key="2">
    <source>
        <dbReference type="SAM" id="Phobius"/>
    </source>
</evidence>
<reference evidence="4" key="1">
    <citation type="submission" date="2025-08" db="UniProtKB">
        <authorList>
            <consortium name="RefSeq"/>
        </authorList>
    </citation>
    <scope>IDENTIFICATION</scope>
    <source>
        <tissue evidence="4">Muscle</tissue>
    </source>
</reference>
<keyword evidence="2" id="KW-1133">Transmembrane helix</keyword>
<accession>A0A6J2GIJ5</accession>
<keyword evidence="2" id="KW-0472">Membrane</keyword>
<feature type="region of interest" description="Disordered" evidence="1">
    <location>
        <begin position="181"/>
        <end position="206"/>
    </location>
</feature>
<dbReference type="GeneID" id="113987083"/>
<keyword evidence="3" id="KW-1185">Reference proteome</keyword>
<feature type="region of interest" description="Disordered" evidence="1">
    <location>
        <begin position="145"/>
        <end position="167"/>
    </location>
</feature>
<dbReference type="Proteomes" id="UP000504627">
    <property type="component" value="Unplaced"/>
</dbReference>
<gene>
    <name evidence="4" type="primary">LOC113987083</name>
</gene>
<name>A0A6J2GIJ5_9PASS</name>
<sequence length="260" mass="30107">MRSLDMFTMGELVAVLILVLQLILVAVVLRDKRLWRIRRNWRCPRAARAQPEEQSSVDRAQESADTSPGSSRQSSMCYTKHFPRFIRNSQDTWALFEEQCRELEAQLAQWQWEQGPFPVVQTELPALLRVRKSGRRLGVKLPRLDMGKGTEEDTREDAGQHSSSSAATAWSLPREGRIFSPTGLERSSRGRTRPARPGPWQWGLGVRQRGRGPGRGLLQRYLRQSSLGRSLMHLWARHIERRRRRRVRFATPLVTVQYIE</sequence>
<feature type="transmembrane region" description="Helical" evidence="2">
    <location>
        <begin position="12"/>
        <end position="29"/>
    </location>
</feature>
<feature type="compositionally biased region" description="Basic and acidic residues" evidence="1">
    <location>
        <begin position="145"/>
        <end position="159"/>
    </location>
</feature>
<organism evidence="3 4">
    <name type="scientific">Pipra filicauda</name>
    <name type="common">Wire-tailed manakin</name>
    <dbReference type="NCBI Taxonomy" id="649802"/>
    <lineage>
        <taxon>Eukaryota</taxon>
        <taxon>Metazoa</taxon>
        <taxon>Chordata</taxon>
        <taxon>Craniata</taxon>
        <taxon>Vertebrata</taxon>
        <taxon>Euteleostomi</taxon>
        <taxon>Archelosauria</taxon>
        <taxon>Archosauria</taxon>
        <taxon>Dinosauria</taxon>
        <taxon>Saurischia</taxon>
        <taxon>Theropoda</taxon>
        <taxon>Coelurosauria</taxon>
        <taxon>Aves</taxon>
        <taxon>Neognathae</taxon>
        <taxon>Neoaves</taxon>
        <taxon>Telluraves</taxon>
        <taxon>Australaves</taxon>
        <taxon>Passeriformes</taxon>
        <taxon>Pipridae</taxon>
        <taxon>Pipra</taxon>
    </lineage>
</organism>
<feature type="region of interest" description="Disordered" evidence="1">
    <location>
        <begin position="48"/>
        <end position="75"/>
    </location>
</feature>
<proteinExistence type="predicted"/>
<dbReference type="InParanoid" id="A0A6J2GIJ5"/>
<keyword evidence="2" id="KW-0812">Transmembrane</keyword>
<feature type="compositionally biased region" description="Polar residues" evidence="1">
    <location>
        <begin position="52"/>
        <end position="75"/>
    </location>
</feature>
<dbReference type="AlphaFoldDB" id="A0A6J2GIJ5"/>
<evidence type="ECO:0000313" key="3">
    <source>
        <dbReference type="Proteomes" id="UP000504627"/>
    </source>
</evidence>
<protein>
    <submittedName>
        <fullName evidence="4">Uncharacterized protein LOC113987083</fullName>
    </submittedName>
</protein>